<comment type="caution">
    <text evidence="1">The sequence shown here is derived from an EMBL/GenBank/DDBJ whole genome shotgun (WGS) entry which is preliminary data.</text>
</comment>
<dbReference type="EMBL" id="MQVX01000001">
    <property type="protein sequence ID" value="PQJ14632.1"/>
    <property type="molecule type" value="Genomic_DNA"/>
</dbReference>
<evidence type="ECO:0000313" key="1">
    <source>
        <dbReference type="EMBL" id="PQJ14632.1"/>
    </source>
</evidence>
<reference evidence="2" key="1">
    <citation type="submission" date="2016-11" db="EMBL/GenBank/DDBJ databases">
        <title>Trade-off between light-utilization and light-protection in marine flavobacteria.</title>
        <authorList>
            <person name="Kumagai Y."/>
            <person name="Yoshizawa S."/>
            <person name="Kogure K."/>
        </authorList>
    </citation>
    <scope>NUCLEOTIDE SEQUENCE [LARGE SCALE GENOMIC DNA]</scope>
    <source>
        <strain evidence="2">SG-18</strain>
    </source>
</reference>
<evidence type="ECO:0008006" key="3">
    <source>
        <dbReference type="Google" id="ProtNLM"/>
    </source>
</evidence>
<gene>
    <name evidence="1" type="ORF">BST99_01695</name>
</gene>
<dbReference type="AlphaFoldDB" id="A0A2S7T3Y1"/>
<dbReference type="OrthoDB" id="5465469at2"/>
<dbReference type="Proteomes" id="UP000239366">
    <property type="component" value="Unassembled WGS sequence"/>
</dbReference>
<proteinExistence type="predicted"/>
<keyword evidence="2" id="KW-1185">Reference proteome</keyword>
<protein>
    <recommendedName>
        <fullName evidence="3">Glycosyltransferase 2-like domain-containing protein</fullName>
    </recommendedName>
</protein>
<dbReference type="InterPro" id="IPR029044">
    <property type="entry name" value="Nucleotide-diphossugar_trans"/>
</dbReference>
<accession>A0A2S7T3Y1</accession>
<dbReference type="RefSeq" id="WP_105000266.1">
    <property type="nucleotide sequence ID" value="NZ_MQVX01000001.1"/>
</dbReference>
<sequence length="280" mass="32201">MKLIKELPYSLFHSWRLKQRPLEELLDPSKPVVPFVISLASIEPRLGSLHLVIRSLLDQSCRPKKILIWLNVALKSKVPPAVHALCSDQVELHFTPLNSPHKKLVGTLELYPDEVVLTCDDDMMYHREWLSLFWKEHQKRPTDILAVRTVYLRYDQDQQPLPSAAWRKPAEGEVNPRAFLPIGQWGTLYPPKSLSPLYKEEELFMRLCPQADDLWFKTMALLQGTHSLPTDQKPAEPIPILGTQKVALKKTNVKQGGNTRQWRALSAHFDLPSLLFLPQD</sequence>
<evidence type="ECO:0000313" key="2">
    <source>
        <dbReference type="Proteomes" id="UP000239366"/>
    </source>
</evidence>
<organism evidence="1 2">
    <name type="scientific">Aureicoccus marinus</name>
    <dbReference type="NCBI Taxonomy" id="754435"/>
    <lineage>
        <taxon>Bacteria</taxon>
        <taxon>Pseudomonadati</taxon>
        <taxon>Bacteroidota</taxon>
        <taxon>Flavobacteriia</taxon>
        <taxon>Flavobacteriales</taxon>
        <taxon>Flavobacteriaceae</taxon>
        <taxon>Aureicoccus</taxon>
    </lineage>
</organism>
<name>A0A2S7T3Y1_9FLAO</name>
<dbReference type="SUPFAM" id="SSF53448">
    <property type="entry name" value="Nucleotide-diphospho-sugar transferases"/>
    <property type="match status" value="1"/>
</dbReference>